<evidence type="ECO:0000256" key="1">
    <source>
        <dbReference type="SAM" id="MobiDB-lite"/>
    </source>
</evidence>
<name>A0A8J5ZEJ0_9ROSI</name>
<evidence type="ECO:0000313" key="4">
    <source>
        <dbReference type="Proteomes" id="UP000701853"/>
    </source>
</evidence>
<dbReference type="AlphaFoldDB" id="A0A8J5ZEJ0"/>
<feature type="region of interest" description="Disordered" evidence="1">
    <location>
        <begin position="1"/>
        <end position="46"/>
    </location>
</feature>
<evidence type="ECO:0000313" key="3">
    <source>
        <dbReference type="EMBL" id="KAG8499547.1"/>
    </source>
</evidence>
<comment type="caution">
    <text evidence="3">The sequence shown here is derived from an EMBL/GenBank/DDBJ whole genome shotgun (WGS) entry which is preliminary data.</text>
</comment>
<reference evidence="3 4" key="1">
    <citation type="journal article" date="2021" name="bioRxiv">
        <title>The Gossypium anomalum genome as a resource for cotton improvement and evolutionary analysis of hybrid incompatibility.</title>
        <authorList>
            <person name="Grover C.E."/>
            <person name="Yuan D."/>
            <person name="Arick M.A."/>
            <person name="Miller E.R."/>
            <person name="Hu G."/>
            <person name="Peterson D.G."/>
            <person name="Wendel J.F."/>
            <person name="Udall J.A."/>
        </authorList>
    </citation>
    <scope>NUCLEOTIDE SEQUENCE [LARGE SCALE GENOMIC DNA]</scope>
    <source>
        <strain evidence="3">JFW-Udall</strain>
        <tissue evidence="3">Leaf</tissue>
    </source>
</reference>
<sequence>MSLKSNEIFKMKDKENQTPRKEHRRSLDLANRRSNDSPAKKTSKKIAQKSLIEAFISPNEDDLPNISEESIDFSSISAVSDANFNFESTESIAITSNPLLSSSSETFISSEIGPYSKISAANRDEPIDFSKTGLAEVEIFLDLLKQARFQALNSAHLENKSKKVLDALIEFTIKEFYTMPQEIDKLQELVSRNAHVRFLCFLTWVVAVSLFSLYLFCYSRLVCSFTGPPPT</sequence>
<keyword evidence="4" id="KW-1185">Reference proteome</keyword>
<keyword evidence="2" id="KW-0812">Transmembrane</keyword>
<accession>A0A8J5ZEJ0</accession>
<gene>
    <name evidence="3" type="ORF">CXB51_006145</name>
</gene>
<keyword evidence="2" id="KW-1133">Transmembrane helix</keyword>
<feature type="compositionally biased region" description="Basic and acidic residues" evidence="1">
    <location>
        <begin position="7"/>
        <end position="39"/>
    </location>
</feature>
<proteinExistence type="predicted"/>
<keyword evidence="2" id="KW-0472">Membrane</keyword>
<feature type="transmembrane region" description="Helical" evidence="2">
    <location>
        <begin position="196"/>
        <end position="216"/>
    </location>
</feature>
<organism evidence="3 4">
    <name type="scientific">Gossypium anomalum</name>
    <dbReference type="NCBI Taxonomy" id="47600"/>
    <lineage>
        <taxon>Eukaryota</taxon>
        <taxon>Viridiplantae</taxon>
        <taxon>Streptophyta</taxon>
        <taxon>Embryophyta</taxon>
        <taxon>Tracheophyta</taxon>
        <taxon>Spermatophyta</taxon>
        <taxon>Magnoliopsida</taxon>
        <taxon>eudicotyledons</taxon>
        <taxon>Gunneridae</taxon>
        <taxon>Pentapetalae</taxon>
        <taxon>rosids</taxon>
        <taxon>malvids</taxon>
        <taxon>Malvales</taxon>
        <taxon>Malvaceae</taxon>
        <taxon>Malvoideae</taxon>
        <taxon>Gossypium</taxon>
    </lineage>
</organism>
<dbReference type="Proteomes" id="UP000701853">
    <property type="component" value="Chromosome 3"/>
</dbReference>
<dbReference type="OrthoDB" id="1063472at2759"/>
<dbReference type="EMBL" id="JAHUZN010000003">
    <property type="protein sequence ID" value="KAG8499547.1"/>
    <property type="molecule type" value="Genomic_DNA"/>
</dbReference>
<protein>
    <submittedName>
        <fullName evidence="3">Uncharacterized protein</fullName>
    </submittedName>
</protein>
<evidence type="ECO:0000256" key="2">
    <source>
        <dbReference type="SAM" id="Phobius"/>
    </source>
</evidence>